<proteinExistence type="predicted"/>
<keyword evidence="1" id="KW-1133">Transmembrane helix</keyword>
<feature type="transmembrane region" description="Helical" evidence="1">
    <location>
        <begin position="108"/>
        <end position="129"/>
    </location>
</feature>
<keyword evidence="1" id="KW-0812">Transmembrane</keyword>
<reference evidence="2" key="1">
    <citation type="submission" date="2018-06" db="EMBL/GenBank/DDBJ databases">
        <authorList>
            <person name="Zhirakovskaya E."/>
        </authorList>
    </citation>
    <scope>NUCLEOTIDE SEQUENCE</scope>
</reference>
<evidence type="ECO:0000313" key="2">
    <source>
        <dbReference type="EMBL" id="VAV99053.1"/>
    </source>
</evidence>
<organism evidence="2">
    <name type="scientific">hydrothermal vent metagenome</name>
    <dbReference type="NCBI Taxonomy" id="652676"/>
    <lineage>
        <taxon>unclassified sequences</taxon>
        <taxon>metagenomes</taxon>
        <taxon>ecological metagenomes</taxon>
    </lineage>
</organism>
<dbReference type="AlphaFoldDB" id="A0A3B0SRJ3"/>
<protein>
    <submittedName>
        <fullName evidence="2">Uncharacterized protein</fullName>
    </submittedName>
</protein>
<keyword evidence="1" id="KW-0472">Membrane</keyword>
<accession>A0A3B0SRJ3</accession>
<sequence>MTDSEKATIYNGLVPYVSAGEVSMTQSAAGVVVANGDVDIRQAGTNALIVSGNVSIRQGGSQMTIASGNVAITQGGTGLAVGRAVQATGSTIGMAVGRNVSISEDSRVIFAPGGAAAFGVGVAVGLFILGRTFRR</sequence>
<gene>
    <name evidence="2" type="ORF">MNBD_ACTINO02-3232</name>
</gene>
<name>A0A3B0SRJ3_9ZZZZ</name>
<evidence type="ECO:0000256" key="1">
    <source>
        <dbReference type="SAM" id="Phobius"/>
    </source>
</evidence>
<dbReference type="EMBL" id="UOEK01000154">
    <property type="protein sequence ID" value="VAV99053.1"/>
    <property type="molecule type" value="Genomic_DNA"/>
</dbReference>